<keyword evidence="9" id="KW-1185">Reference proteome</keyword>
<evidence type="ECO:0000256" key="5">
    <source>
        <dbReference type="PROSITE-ProRule" id="PRU00205"/>
    </source>
</evidence>
<evidence type="ECO:0000259" key="7">
    <source>
        <dbReference type="PROSITE" id="PS50922"/>
    </source>
</evidence>
<keyword evidence="2 5" id="KW-0812">Transmembrane</keyword>
<evidence type="ECO:0000256" key="2">
    <source>
        <dbReference type="ARBA" id="ARBA00022692"/>
    </source>
</evidence>
<feature type="domain" description="TLC" evidence="7">
    <location>
        <begin position="18"/>
        <end position="203"/>
    </location>
</feature>
<dbReference type="AlphaFoldDB" id="A0A8J8NTA6"/>
<evidence type="ECO:0000256" key="6">
    <source>
        <dbReference type="SAM" id="Phobius"/>
    </source>
</evidence>
<evidence type="ECO:0000256" key="1">
    <source>
        <dbReference type="ARBA" id="ARBA00004141"/>
    </source>
</evidence>
<dbReference type="OrthoDB" id="284586at2759"/>
<gene>
    <name evidence="8" type="ORF">FGO68_gene8657</name>
</gene>
<evidence type="ECO:0000313" key="8">
    <source>
        <dbReference type="EMBL" id="TNV80324.1"/>
    </source>
</evidence>
<evidence type="ECO:0000256" key="4">
    <source>
        <dbReference type="ARBA" id="ARBA00023136"/>
    </source>
</evidence>
<comment type="subcellular location">
    <subcellularLocation>
        <location evidence="1">Membrane</location>
        <topology evidence="1">Multi-pass membrane protein</topology>
    </subcellularLocation>
</comment>
<dbReference type="PANTHER" id="PTHR12560:SF0">
    <property type="entry name" value="LD18904P"/>
    <property type="match status" value="1"/>
</dbReference>
<dbReference type="InterPro" id="IPR016439">
    <property type="entry name" value="Lag1/Lac1-like"/>
</dbReference>
<comment type="caution">
    <text evidence="8">The sequence shown here is derived from an EMBL/GenBank/DDBJ whole genome shotgun (WGS) entry which is preliminary data.</text>
</comment>
<accession>A0A8J8NTA6</accession>
<dbReference type="GO" id="GO:0046513">
    <property type="term" value="P:ceramide biosynthetic process"/>
    <property type="evidence" value="ECO:0007669"/>
    <property type="project" value="InterPro"/>
</dbReference>
<dbReference type="EMBL" id="RRYP01007660">
    <property type="protein sequence ID" value="TNV80324.1"/>
    <property type="molecule type" value="Genomic_DNA"/>
</dbReference>
<sequence>MLGERIFRLVVNVTCVALLYKILLQEDCDFLHVYLGGTVEVPLYYKNYPCLSTPEYLDDFYIFKLSYHLYELAYCILLQRTRQDFPEYVLHHLMTWSLIFFSYSLNMTSLGSIVMLVHDVTDLAVTIFKLSIDITPIAIQGTSYGIMLLTWVYFRLWIFPFYLIHHLYWECYGDNVCPKVNYSMLNMLFGFSNAVSLKSSVNR</sequence>
<proteinExistence type="predicted"/>
<keyword evidence="3 6" id="KW-1133">Transmembrane helix</keyword>
<organism evidence="8 9">
    <name type="scientific">Halteria grandinella</name>
    <dbReference type="NCBI Taxonomy" id="5974"/>
    <lineage>
        <taxon>Eukaryota</taxon>
        <taxon>Sar</taxon>
        <taxon>Alveolata</taxon>
        <taxon>Ciliophora</taxon>
        <taxon>Intramacronucleata</taxon>
        <taxon>Spirotrichea</taxon>
        <taxon>Stichotrichia</taxon>
        <taxon>Sporadotrichida</taxon>
        <taxon>Halteriidae</taxon>
        <taxon>Halteria</taxon>
    </lineage>
</organism>
<protein>
    <recommendedName>
        <fullName evidence="7">TLC domain-containing protein</fullName>
    </recommendedName>
</protein>
<evidence type="ECO:0000313" key="9">
    <source>
        <dbReference type="Proteomes" id="UP000785679"/>
    </source>
</evidence>
<reference evidence="8" key="1">
    <citation type="submission" date="2019-06" db="EMBL/GenBank/DDBJ databases">
        <authorList>
            <person name="Zheng W."/>
        </authorList>
    </citation>
    <scope>NUCLEOTIDE SEQUENCE</scope>
    <source>
        <strain evidence="8">QDHG01</strain>
    </source>
</reference>
<dbReference type="GO" id="GO:0016020">
    <property type="term" value="C:membrane"/>
    <property type="evidence" value="ECO:0007669"/>
    <property type="project" value="UniProtKB-SubCell"/>
</dbReference>
<dbReference type="Pfam" id="PF03798">
    <property type="entry name" value="TRAM_LAG1_CLN8"/>
    <property type="match status" value="1"/>
</dbReference>
<name>A0A8J8NTA6_HALGN</name>
<feature type="transmembrane region" description="Helical" evidence="6">
    <location>
        <begin position="144"/>
        <end position="168"/>
    </location>
</feature>
<keyword evidence="4 5" id="KW-0472">Membrane</keyword>
<dbReference type="PROSITE" id="PS50922">
    <property type="entry name" value="TLC"/>
    <property type="match status" value="1"/>
</dbReference>
<dbReference type="Proteomes" id="UP000785679">
    <property type="component" value="Unassembled WGS sequence"/>
</dbReference>
<dbReference type="PANTHER" id="PTHR12560">
    <property type="entry name" value="LONGEVITY ASSURANCE FACTOR 1 LAG1"/>
    <property type="match status" value="1"/>
</dbReference>
<dbReference type="InterPro" id="IPR006634">
    <property type="entry name" value="TLC-dom"/>
</dbReference>
<dbReference type="GO" id="GO:0050291">
    <property type="term" value="F:sphingosine N-acyltransferase activity"/>
    <property type="evidence" value="ECO:0007669"/>
    <property type="project" value="InterPro"/>
</dbReference>
<evidence type="ECO:0000256" key="3">
    <source>
        <dbReference type="ARBA" id="ARBA00022989"/>
    </source>
</evidence>
<dbReference type="GO" id="GO:0005783">
    <property type="term" value="C:endoplasmic reticulum"/>
    <property type="evidence" value="ECO:0007669"/>
    <property type="project" value="TreeGrafter"/>
</dbReference>